<dbReference type="PRINTS" id="PR00452">
    <property type="entry name" value="SH3DOMAIN"/>
</dbReference>
<feature type="compositionally biased region" description="Basic and acidic residues" evidence="3">
    <location>
        <begin position="253"/>
        <end position="272"/>
    </location>
</feature>
<feature type="region of interest" description="Disordered" evidence="3">
    <location>
        <begin position="171"/>
        <end position="206"/>
    </location>
</feature>
<gene>
    <name evidence="6" type="primary">Cd2ap-L</name>
    <name evidence="6" type="ORF">Hamer_G013049</name>
</gene>
<dbReference type="PANTHER" id="PTHR14167">
    <property type="entry name" value="SH3 DOMAIN-CONTAINING"/>
    <property type="match status" value="1"/>
</dbReference>
<feature type="compositionally biased region" description="Polar residues" evidence="3">
    <location>
        <begin position="685"/>
        <end position="698"/>
    </location>
</feature>
<feature type="region of interest" description="Disordered" evidence="3">
    <location>
        <begin position="220"/>
        <end position="345"/>
    </location>
</feature>
<feature type="compositionally biased region" description="Basic and acidic residues" evidence="3">
    <location>
        <begin position="280"/>
        <end position="329"/>
    </location>
</feature>
<dbReference type="CDD" id="cd11875">
    <property type="entry name" value="SH3_CD2AP-like_3"/>
    <property type="match status" value="1"/>
</dbReference>
<dbReference type="SUPFAM" id="SSF50044">
    <property type="entry name" value="SH3-domain"/>
    <property type="match status" value="2"/>
</dbReference>
<evidence type="ECO:0000259" key="5">
    <source>
        <dbReference type="PROSITE" id="PS50002"/>
    </source>
</evidence>
<sequence length="698" mass="77354">MKGKYTLVVVMTMVMPVSCHRRQTGRHSGNEADRQTQTDGTTQGLAILTHSSPDLCLHPLCNTAWVTCTSDTLQHSVGEAVEGVLVLSKEPKNDSPDTTVTTPPNVQKREMGGRRCRVVFSYAPQHDDELALCVGQTITILQEVEEGWWKGVLDGQVGMFPSNFVEDVVDEENTSTSTKQSESTLENINNQLNVNGDGKEIKPKPIQGLGYGVKLTDLKKEGNSKKESDTPTSNGSTKILGSSGTSAFQPVHKIKELPRENGQLKDFRDLPHRLPPALEPKTEKVTSKTDKTRINAADKERINSLEKDRSSNSSVEEKKKVEAGTRRELPTIASGSPPQLPPPQLPPKPVRELARVMFPYAAEHEDELELKEGDIITVLCKELEDRGWWRGELNGHVGVFPDNFVELMSVEETLRDFIEAFFLPGSMESTRSKTEVWLIGQHITEITGAQLPSRGDVLRLFFHGHNEHKKTVNDSASEVAASVISFWNKARIPTITEKSIGRKVVDLFLMWKGLKKNCTRTTDTQRKKEETFCDELEDLFDVAHPKAMQLLTIKEDRAFLAAQREKGRRGVMAGVDKKIACSIKRREESKSKQSLQQNQASSALEYDELGSSSETESQSSSSSSTSSLAISPVVSSSNRKRATLKVITPELSSTLDRTGISHRSALRIAFHTIQSTVSRHPASEVPQSPHTTSRCTIL</sequence>
<evidence type="ECO:0000313" key="7">
    <source>
        <dbReference type="Proteomes" id="UP000747542"/>
    </source>
</evidence>
<protein>
    <submittedName>
        <fullName evidence="6">CD2-associated protein-like</fullName>
    </submittedName>
</protein>
<feature type="domain" description="SH3" evidence="5">
    <location>
        <begin position="349"/>
        <end position="410"/>
    </location>
</feature>
<feature type="compositionally biased region" description="Polar residues" evidence="3">
    <location>
        <begin position="174"/>
        <end position="194"/>
    </location>
</feature>
<evidence type="ECO:0000256" key="4">
    <source>
        <dbReference type="SAM" id="SignalP"/>
    </source>
</evidence>
<feature type="compositionally biased region" description="Polar residues" evidence="3">
    <location>
        <begin position="96"/>
        <end position="105"/>
    </location>
</feature>
<evidence type="ECO:0000256" key="1">
    <source>
        <dbReference type="ARBA" id="ARBA00022443"/>
    </source>
</evidence>
<feature type="region of interest" description="Disordered" evidence="3">
    <location>
        <begin position="19"/>
        <end position="40"/>
    </location>
</feature>
<dbReference type="InterPro" id="IPR050384">
    <property type="entry name" value="Endophilin_SH3RF"/>
</dbReference>
<comment type="caution">
    <text evidence="6">The sequence shown here is derived from an EMBL/GenBank/DDBJ whole genome shotgun (WGS) entry which is preliminary data.</text>
</comment>
<keyword evidence="7" id="KW-1185">Reference proteome</keyword>
<organism evidence="6 7">
    <name type="scientific">Homarus americanus</name>
    <name type="common">American lobster</name>
    <dbReference type="NCBI Taxonomy" id="6706"/>
    <lineage>
        <taxon>Eukaryota</taxon>
        <taxon>Metazoa</taxon>
        <taxon>Ecdysozoa</taxon>
        <taxon>Arthropoda</taxon>
        <taxon>Crustacea</taxon>
        <taxon>Multicrustacea</taxon>
        <taxon>Malacostraca</taxon>
        <taxon>Eumalacostraca</taxon>
        <taxon>Eucarida</taxon>
        <taxon>Decapoda</taxon>
        <taxon>Pleocyemata</taxon>
        <taxon>Astacidea</taxon>
        <taxon>Nephropoidea</taxon>
        <taxon>Nephropidae</taxon>
        <taxon>Homarus</taxon>
    </lineage>
</organism>
<keyword evidence="4" id="KW-0732">Signal</keyword>
<feature type="region of interest" description="Disordered" evidence="3">
    <location>
        <begin position="89"/>
        <end position="108"/>
    </location>
</feature>
<feature type="compositionally biased region" description="Low complexity" evidence="3">
    <location>
        <begin position="611"/>
        <end position="634"/>
    </location>
</feature>
<proteinExistence type="predicted"/>
<feature type="signal peptide" evidence="4">
    <location>
        <begin position="1"/>
        <end position="19"/>
    </location>
</feature>
<dbReference type="SMART" id="SM00326">
    <property type="entry name" value="SH3"/>
    <property type="match status" value="2"/>
</dbReference>
<evidence type="ECO:0000256" key="3">
    <source>
        <dbReference type="SAM" id="MobiDB-lite"/>
    </source>
</evidence>
<feature type="region of interest" description="Disordered" evidence="3">
    <location>
        <begin position="586"/>
        <end position="634"/>
    </location>
</feature>
<feature type="region of interest" description="Disordered" evidence="3">
    <location>
        <begin position="678"/>
        <end position="698"/>
    </location>
</feature>
<dbReference type="Proteomes" id="UP000747542">
    <property type="component" value="Unassembled WGS sequence"/>
</dbReference>
<dbReference type="InterPro" id="IPR036028">
    <property type="entry name" value="SH3-like_dom_sf"/>
</dbReference>
<dbReference type="EMBL" id="JAHLQT010021643">
    <property type="protein sequence ID" value="KAG7167571.1"/>
    <property type="molecule type" value="Genomic_DNA"/>
</dbReference>
<dbReference type="PROSITE" id="PS50002">
    <property type="entry name" value="SH3"/>
    <property type="match status" value="2"/>
</dbReference>
<dbReference type="AlphaFoldDB" id="A0A8J5MXU5"/>
<feature type="chain" id="PRO_5035159785" evidence="4">
    <location>
        <begin position="20"/>
        <end position="698"/>
    </location>
</feature>
<feature type="compositionally biased region" description="Basic and acidic residues" evidence="3">
    <location>
        <begin position="220"/>
        <end position="229"/>
    </location>
</feature>
<dbReference type="Gene3D" id="2.30.30.40">
    <property type="entry name" value="SH3 Domains"/>
    <property type="match status" value="2"/>
</dbReference>
<feature type="compositionally biased region" description="Polar residues" evidence="3">
    <location>
        <begin position="230"/>
        <end position="248"/>
    </location>
</feature>
<keyword evidence="1 2" id="KW-0728">SH3 domain</keyword>
<dbReference type="PANTHER" id="PTHR14167:SF92">
    <property type="entry name" value="CIN85 AND CD2AP RELATED, ISOFORM J"/>
    <property type="match status" value="1"/>
</dbReference>
<dbReference type="Pfam" id="PF14604">
    <property type="entry name" value="SH3_9"/>
    <property type="match status" value="2"/>
</dbReference>
<evidence type="ECO:0000256" key="2">
    <source>
        <dbReference type="PROSITE-ProRule" id="PRU00192"/>
    </source>
</evidence>
<dbReference type="InterPro" id="IPR001452">
    <property type="entry name" value="SH3_domain"/>
</dbReference>
<accession>A0A8J5MXU5</accession>
<evidence type="ECO:0000313" key="6">
    <source>
        <dbReference type="EMBL" id="KAG7167571.1"/>
    </source>
</evidence>
<dbReference type="CDD" id="cd11874">
    <property type="entry name" value="SH3_CD2AP-like_2"/>
    <property type="match status" value="1"/>
</dbReference>
<reference evidence="6" key="1">
    <citation type="journal article" date="2021" name="Sci. Adv.">
        <title>The American lobster genome reveals insights on longevity, neural, and immune adaptations.</title>
        <authorList>
            <person name="Polinski J.M."/>
            <person name="Zimin A.V."/>
            <person name="Clark K.F."/>
            <person name="Kohn A.B."/>
            <person name="Sadowski N."/>
            <person name="Timp W."/>
            <person name="Ptitsyn A."/>
            <person name="Khanna P."/>
            <person name="Romanova D.Y."/>
            <person name="Williams P."/>
            <person name="Greenwood S.J."/>
            <person name="Moroz L.L."/>
            <person name="Walt D.R."/>
            <person name="Bodnar A.G."/>
        </authorList>
    </citation>
    <scope>NUCLEOTIDE SEQUENCE</scope>
    <source>
        <strain evidence="6">GMGI-L3</strain>
    </source>
</reference>
<feature type="compositionally biased region" description="Low complexity" evidence="3">
    <location>
        <begin position="592"/>
        <end position="604"/>
    </location>
</feature>
<name>A0A8J5MXU5_HOMAM</name>
<feature type="domain" description="SH3" evidence="5">
    <location>
        <begin position="111"/>
        <end position="170"/>
    </location>
</feature>